<comment type="caution">
    <text evidence="2">The sequence shown here is derived from an EMBL/GenBank/DDBJ whole genome shotgun (WGS) entry which is preliminary data.</text>
</comment>
<evidence type="ECO:0000313" key="2">
    <source>
        <dbReference type="EMBL" id="GEK79292.1"/>
    </source>
</evidence>
<dbReference type="AlphaFoldDB" id="A0AA87UW98"/>
<dbReference type="EMBL" id="BJUU01000003">
    <property type="protein sequence ID" value="GEK79292.1"/>
    <property type="molecule type" value="Genomic_DNA"/>
</dbReference>
<keyword evidence="3" id="KW-1185">Reference proteome</keyword>
<proteinExistence type="predicted"/>
<reference evidence="2 3" key="1">
    <citation type="submission" date="2019-07" db="EMBL/GenBank/DDBJ databases">
        <title>Whole genome shotgun sequence of Agrococcus baldri NBRC 103055.</title>
        <authorList>
            <person name="Hosoyama A."/>
            <person name="Uohara A."/>
            <person name="Ohji S."/>
            <person name="Ichikawa N."/>
        </authorList>
    </citation>
    <scope>NUCLEOTIDE SEQUENCE [LARGE SCALE GENOMIC DNA]</scope>
    <source>
        <strain evidence="2 3">NBRC 103055</strain>
    </source>
</reference>
<evidence type="ECO:0000256" key="1">
    <source>
        <dbReference type="SAM" id="Phobius"/>
    </source>
</evidence>
<dbReference type="Proteomes" id="UP000321749">
    <property type="component" value="Unassembled WGS sequence"/>
</dbReference>
<feature type="transmembrane region" description="Helical" evidence="1">
    <location>
        <begin position="43"/>
        <end position="66"/>
    </location>
</feature>
<organism evidence="2 3">
    <name type="scientific">Agrococcus baldri</name>
    <dbReference type="NCBI Taxonomy" id="153730"/>
    <lineage>
        <taxon>Bacteria</taxon>
        <taxon>Bacillati</taxon>
        <taxon>Actinomycetota</taxon>
        <taxon>Actinomycetes</taxon>
        <taxon>Micrococcales</taxon>
        <taxon>Microbacteriaceae</taxon>
        <taxon>Agrococcus</taxon>
    </lineage>
</organism>
<protein>
    <submittedName>
        <fullName evidence="2">Uncharacterized protein</fullName>
    </submittedName>
</protein>
<sequence>MSMAVVSILLVAMLGVALLLVAGGVVLLVLGSRRRDDSTSRPFLAFGVTLLVLGTVVLVPALLWGARSLLGLG</sequence>
<keyword evidence="1" id="KW-0812">Transmembrane</keyword>
<gene>
    <name evidence="2" type="ORF">ABA31_06430</name>
</gene>
<dbReference type="RefSeq" id="WP_146792683.1">
    <property type="nucleotide sequence ID" value="NZ_BJUU01000003.1"/>
</dbReference>
<keyword evidence="1" id="KW-0472">Membrane</keyword>
<accession>A0AA87UW98</accession>
<feature type="transmembrane region" description="Helical" evidence="1">
    <location>
        <begin position="6"/>
        <end position="31"/>
    </location>
</feature>
<keyword evidence="1" id="KW-1133">Transmembrane helix</keyword>
<name>A0AA87UW98_9MICO</name>
<evidence type="ECO:0000313" key="3">
    <source>
        <dbReference type="Proteomes" id="UP000321749"/>
    </source>
</evidence>